<evidence type="ECO:0000313" key="3">
    <source>
        <dbReference type="Proteomes" id="UP000240830"/>
    </source>
</evidence>
<gene>
    <name evidence="2" type="ORF">PSACC_02487</name>
</gene>
<keyword evidence="3" id="KW-1185">Reference proteome</keyword>
<reference evidence="2 3" key="1">
    <citation type="submission" date="2016-10" db="EMBL/GenBank/DDBJ databases">
        <title>The genome of Paramicrosporidium saccamoebae is the missing link in understanding Cryptomycota and Microsporidia evolution.</title>
        <authorList>
            <person name="Quandt C.A."/>
            <person name="Beaudet D."/>
            <person name="Corsaro D."/>
            <person name="Michel R."/>
            <person name="Corradi N."/>
            <person name="James T."/>
        </authorList>
    </citation>
    <scope>NUCLEOTIDE SEQUENCE [LARGE SCALE GENOMIC DNA]</scope>
    <source>
        <strain evidence="2 3">KSL3</strain>
    </source>
</reference>
<keyword evidence="1" id="KW-0732">Signal</keyword>
<dbReference type="EMBL" id="MTSL01000166">
    <property type="protein sequence ID" value="PJF17688.1"/>
    <property type="molecule type" value="Genomic_DNA"/>
</dbReference>
<dbReference type="OrthoDB" id="74529at2759"/>
<dbReference type="Proteomes" id="UP000240830">
    <property type="component" value="Unassembled WGS sequence"/>
</dbReference>
<accession>A0A2H9TIY0</accession>
<feature type="chain" id="PRO_5014166467" evidence="1">
    <location>
        <begin position="29"/>
        <end position="251"/>
    </location>
</feature>
<protein>
    <submittedName>
        <fullName evidence="2">Uncharacterized protein</fullName>
    </submittedName>
</protein>
<sequence>MRLSGLARRILWPAATLLLLHLSREVDAAKSRAPEDNFAFRAFLERIPDNELVEMGRRMHYPELELALEDFAEFIESKPELADWSYSKAAALIRIAPRAVKSAKMLQYLFRIGYNQIPKFCLQSINGQLTISAGCARWLAINDCSSLLDEMLQENPDLKFIYSELFRLAIREGSIDVMKQMHERGQAQIPSEESVRAAVESNHFEAVKLIFEMFGDQIDWSIVVEGYSHTLRSDKMTKYLLENVSVTSSPS</sequence>
<dbReference type="SUPFAM" id="SSF140860">
    <property type="entry name" value="Pseudo ankyrin repeat-like"/>
    <property type="match status" value="1"/>
</dbReference>
<feature type="non-terminal residue" evidence="2">
    <location>
        <position position="251"/>
    </location>
</feature>
<proteinExistence type="predicted"/>
<comment type="caution">
    <text evidence="2">The sequence shown here is derived from an EMBL/GenBank/DDBJ whole genome shotgun (WGS) entry which is preliminary data.</text>
</comment>
<evidence type="ECO:0000313" key="2">
    <source>
        <dbReference type="EMBL" id="PJF17688.1"/>
    </source>
</evidence>
<dbReference type="AlphaFoldDB" id="A0A2H9TIY0"/>
<feature type="signal peptide" evidence="1">
    <location>
        <begin position="1"/>
        <end position="28"/>
    </location>
</feature>
<organism evidence="2 3">
    <name type="scientific">Paramicrosporidium saccamoebae</name>
    <dbReference type="NCBI Taxonomy" id="1246581"/>
    <lineage>
        <taxon>Eukaryota</taxon>
        <taxon>Fungi</taxon>
        <taxon>Fungi incertae sedis</taxon>
        <taxon>Cryptomycota</taxon>
        <taxon>Cryptomycota incertae sedis</taxon>
        <taxon>Paramicrosporidium</taxon>
    </lineage>
</organism>
<evidence type="ECO:0000256" key="1">
    <source>
        <dbReference type="SAM" id="SignalP"/>
    </source>
</evidence>
<name>A0A2H9TIY0_9FUNG</name>